<evidence type="ECO:0000313" key="1">
    <source>
        <dbReference type="EMBL" id="KAF2455367.1"/>
    </source>
</evidence>
<dbReference type="EMBL" id="MU001687">
    <property type="protein sequence ID" value="KAF2455367.1"/>
    <property type="molecule type" value="Genomic_DNA"/>
</dbReference>
<organism evidence="1 2">
    <name type="scientific">Lineolata rhizophorae</name>
    <dbReference type="NCBI Taxonomy" id="578093"/>
    <lineage>
        <taxon>Eukaryota</taxon>
        <taxon>Fungi</taxon>
        <taxon>Dikarya</taxon>
        <taxon>Ascomycota</taxon>
        <taxon>Pezizomycotina</taxon>
        <taxon>Dothideomycetes</taxon>
        <taxon>Dothideomycetes incertae sedis</taxon>
        <taxon>Lineolatales</taxon>
        <taxon>Lineolataceae</taxon>
        <taxon>Lineolata</taxon>
    </lineage>
</organism>
<gene>
    <name evidence="1" type="ORF">BDY21DRAFT_350588</name>
</gene>
<dbReference type="Proteomes" id="UP000799766">
    <property type="component" value="Unassembled WGS sequence"/>
</dbReference>
<name>A0A6A6NV55_9PEZI</name>
<accession>A0A6A6NV55</accession>
<sequence length="82" mass="9058">MLEEQVDGSSSSISRELRPSASFSHLLAIALAYSAFRRDLASVEEIFYLEIPADQDILRLRGVRGPASLPRPREDSRGLTGL</sequence>
<keyword evidence="2" id="KW-1185">Reference proteome</keyword>
<reference evidence="1" key="1">
    <citation type="journal article" date="2020" name="Stud. Mycol.">
        <title>101 Dothideomycetes genomes: a test case for predicting lifestyles and emergence of pathogens.</title>
        <authorList>
            <person name="Haridas S."/>
            <person name="Albert R."/>
            <person name="Binder M."/>
            <person name="Bloem J."/>
            <person name="Labutti K."/>
            <person name="Salamov A."/>
            <person name="Andreopoulos B."/>
            <person name="Baker S."/>
            <person name="Barry K."/>
            <person name="Bills G."/>
            <person name="Bluhm B."/>
            <person name="Cannon C."/>
            <person name="Castanera R."/>
            <person name="Culley D."/>
            <person name="Daum C."/>
            <person name="Ezra D."/>
            <person name="Gonzalez J."/>
            <person name="Henrissat B."/>
            <person name="Kuo A."/>
            <person name="Liang C."/>
            <person name="Lipzen A."/>
            <person name="Lutzoni F."/>
            <person name="Magnuson J."/>
            <person name="Mondo S."/>
            <person name="Nolan M."/>
            <person name="Ohm R."/>
            <person name="Pangilinan J."/>
            <person name="Park H.-J."/>
            <person name="Ramirez L."/>
            <person name="Alfaro M."/>
            <person name="Sun H."/>
            <person name="Tritt A."/>
            <person name="Yoshinaga Y."/>
            <person name="Zwiers L.-H."/>
            <person name="Turgeon B."/>
            <person name="Goodwin S."/>
            <person name="Spatafora J."/>
            <person name="Crous P."/>
            <person name="Grigoriev I."/>
        </authorList>
    </citation>
    <scope>NUCLEOTIDE SEQUENCE</scope>
    <source>
        <strain evidence="1">ATCC 16933</strain>
    </source>
</reference>
<proteinExistence type="predicted"/>
<evidence type="ECO:0000313" key="2">
    <source>
        <dbReference type="Proteomes" id="UP000799766"/>
    </source>
</evidence>
<protein>
    <submittedName>
        <fullName evidence="1">Uncharacterized protein</fullName>
    </submittedName>
</protein>
<dbReference type="AlphaFoldDB" id="A0A6A6NV55"/>